<sequence length="48" mass="5522">MGLKDEKCLSPVKGAIEIEATLVYTNLKAVIRTFNPRQQSYYKAEEKF</sequence>
<reference evidence="1" key="1">
    <citation type="submission" date="2021-02" db="EMBL/GenBank/DDBJ databases">
        <authorList>
            <person name="Nowell W R."/>
        </authorList>
    </citation>
    <scope>NUCLEOTIDE SEQUENCE</scope>
</reference>
<evidence type="ECO:0000313" key="1">
    <source>
        <dbReference type="EMBL" id="CAF4757507.1"/>
    </source>
</evidence>
<dbReference type="EMBL" id="CAJOBI010138695">
    <property type="protein sequence ID" value="CAF4757507.1"/>
    <property type="molecule type" value="Genomic_DNA"/>
</dbReference>
<dbReference type="Proteomes" id="UP000676336">
    <property type="component" value="Unassembled WGS sequence"/>
</dbReference>
<organism evidence="1 2">
    <name type="scientific">Rotaria magnacalcarata</name>
    <dbReference type="NCBI Taxonomy" id="392030"/>
    <lineage>
        <taxon>Eukaryota</taxon>
        <taxon>Metazoa</taxon>
        <taxon>Spiralia</taxon>
        <taxon>Gnathifera</taxon>
        <taxon>Rotifera</taxon>
        <taxon>Eurotatoria</taxon>
        <taxon>Bdelloidea</taxon>
        <taxon>Philodinida</taxon>
        <taxon>Philodinidae</taxon>
        <taxon>Rotaria</taxon>
    </lineage>
</organism>
<gene>
    <name evidence="1" type="ORF">SMN809_LOCUS45406</name>
</gene>
<feature type="non-terminal residue" evidence="1">
    <location>
        <position position="1"/>
    </location>
</feature>
<protein>
    <submittedName>
        <fullName evidence="1">Uncharacterized protein</fullName>
    </submittedName>
</protein>
<proteinExistence type="predicted"/>
<accession>A0A8S3AZY1</accession>
<comment type="caution">
    <text evidence="1">The sequence shown here is derived from an EMBL/GenBank/DDBJ whole genome shotgun (WGS) entry which is preliminary data.</text>
</comment>
<evidence type="ECO:0000313" key="2">
    <source>
        <dbReference type="Proteomes" id="UP000676336"/>
    </source>
</evidence>
<dbReference type="AlphaFoldDB" id="A0A8S3AZY1"/>
<name>A0A8S3AZY1_9BILA</name>